<proteinExistence type="predicted"/>
<name>A0ABU1AMU1_9BACT</name>
<comment type="caution">
    <text evidence="2">The sequence shown here is derived from an EMBL/GenBank/DDBJ whole genome shotgun (WGS) entry which is preliminary data.</text>
</comment>
<accession>A0ABU1AMU1</accession>
<keyword evidence="1" id="KW-0472">Membrane</keyword>
<dbReference type="Gene3D" id="2.60.120.260">
    <property type="entry name" value="Galactose-binding domain-like"/>
    <property type="match status" value="1"/>
</dbReference>
<evidence type="ECO:0000313" key="3">
    <source>
        <dbReference type="Proteomes" id="UP001243717"/>
    </source>
</evidence>
<dbReference type="Proteomes" id="UP001243717">
    <property type="component" value="Unassembled WGS sequence"/>
</dbReference>
<reference evidence="2 3" key="1">
    <citation type="submission" date="2023-04" db="EMBL/GenBank/DDBJ databases">
        <title>A novel bacteria isolated from coastal sediment.</title>
        <authorList>
            <person name="Liu X.-J."/>
            <person name="Du Z.-J."/>
        </authorList>
    </citation>
    <scope>NUCLEOTIDE SEQUENCE [LARGE SCALE GENOMIC DNA]</scope>
    <source>
        <strain evidence="2 3">SDUM461004</strain>
    </source>
</reference>
<keyword evidence="3" id="KW-1185">Reference proteome</keyword>
<evidence type="ECO:0000256" key="1">
    <source>
        <dbReference type="SAM" id="Phobius"/>
    </source>
</evidence>
<evidence type="ECO:0000313" key="2">
    <source>
        <dbReference type="EMBL" id="MDQ8196106.1"/>
    </source>
</evidence>
<protein>
    <recommendedName>
        <fullName evidence="4">PEP-CTERM sorting domain-containing protein</fullName>
    </recommendedName>
</protein>
<sequence>MSSLQAQSLVNTGFEEETFGTAPGYISSGANGSITGWTANDNSRVGLNSTGPFSNNGAVPEGSQVAFVQAVTGSSNTLTSASGITGLTAGKTYRITYRVNSRISAGNNSPEMRLVVGGSTAIRGDVTSVGGANPYKTVSYDFVATASTASLAIDAAVSGGGTDETLLLDDFTVSEVTPRISVNAWNGDATSGITTAGGRTYSHAYNFGGGASNVDINGVTFTGVAGGNPSVAGQFSYNMGSAFGADVNNVTGSSADLAEGFVFGNENATLTLEGLTDGQTYILSIFTVGFDADGFGRISTITASDGELLTVDVNQFGNNNGLRVDYEYVANGTSETISLNALNTDAFHTYGFANAAIPEPSSFALFVGMLVLSSVLIRRRA</sequence>
<keyword evidence="1" id="KW-1133">Transmembrane helix</keyword>
<evidence type="ECO:0008006" key="4">
    <source>
        <dbReference type="Google" id="ProtNLM"/>
    </source>
</evidence>
<gene>
    <name evidence="2" type="ORF">QEH59_16850</name>
</gene>
<organism evidence="2 3">
    <name type="scientific">Thalassobacterium sedimentorum</name>
    <dbReference type="NCBI Taxonomy" id="3041258"/>
    <lineage>
        <taxon>Bacteria</taxon>
        <taxon>Pseudomonadati</taxon>
        <taxon>Verrucomicrobiota</taxon>
        <taxon>Opitutia</taxon>
        <taxon>Puniceicoccales</taxon>
        <taxon>Coraliomargaritaceae</taxon>
        <taxon>Thalassobacterium</taxon>
    </lineage>
</organism>
<dbReference type="EMBL" id="JARXIC010000046">
    <property type="protein sequence ID" value="MDQ8196106.1"/>
    <property type="molecule type" value="Genomic_DNA"/>
</dbReference>
<keyword evidence="1" id="KW-0812">Transmembrane</keyword>
<feature type="transmembrane region" description="Helical" evidence="1">
    <location>
        <begin position="360"/>
        <end position="377"/>
    </location>
</feature>